<proteinExistence type="predicted"/>
<dbReference type="AlphaFoldDB" id="X1DF28"/>
<dbReference type="EMBL" id="BART01024958">
    <property type="protein sequence ID" value="GAG94996.1"/>
    <property type="molecule type" value="Genomic_DNA"/>
</dbReference>
<feature type="non-terminal residue" evidence="1">
    <location>
        <position position="1"/>
    </location>
</feature>
<name>X1DF28_9ZZZZ</name>
<reference evidence="1" key="1">
    <citation type="journal article" date="2014" name="Front. Microbiol.">
        <title>High frequency of phylogenetically diverse reductive dehalogenase-homologous genes in deep subseafloor sedimentary metagenomes.</title>
        <authorList>
            <person name="Kawai M."/>
            <person name="Futagami T."/>
            <person name="Toyoda A."/>
            <person name="Takaki Y."/>
            <person name="Nishi S."/>
            <person name="Hori S."/>
            <person name="Arai W."/>
            <person name="Tsubouchi T."/>
            <person name="Morono Y."/>
            <person name="Uchiyama I."/>
            <person name="Ito T."/>
            <person name="Fujiyama A."/>
            <person name="Inagaki F."/>
            <person name="Takami H."/>
        </authorList>
    </citation>
    <scope>NUCLEOTIDE SEQUENCE</scope>
    <source>
        <strain evidence="1">Expedition CK06-06</strain>
    </source>
</reference>
<accession>X1DF28</accession>
<feature type="non-terminal residue" evidence="1">
    <location>
        <position position="282"/>
    </location>
</feature>
<comment type="caution">
    <text evidence="1">The sequence shown here is derived from an EMBL/GenBank/DDBJ whole genome shotgun (WGS) entry which is preliminary data.</text>
</comment>
<sequence>HGALLNANAHGNKNTGEWEYGDCIGKGYFVSDVIPGTSALLTGSLGCWGADNKPGNSKAGAVLIENPGLWGAGPDVPYTLDEEFELRNLAGTFSQSRLEQIGTISASTYAKRLKYTTVSWTAEVRGDGNATDHAKVAGGDWSAPKADLNTASADDIYEALRDGRAWADGDELKQLVANIVAFRRRELAGGPALVSVDGMNYVGAFRHPFFTEATCGPPTIDETDPDNIKRTYNVTLKIYNPWPGNFDGDVAGVLGDGKLRTGPYRITFDVNHPHQVTPAAKR</sequence>
<evidence type="ECO:0000313" key="1">
    <source>
        <dbReference type="EMBL" id="GAG94996.1"/>
    </source>
</evidence>
<gene>
    <name evidence="1" type="ORF">S01H4_44916</name>
</gene>
<organism evidence="1">
    <name type="scientific">marine sediment metagenome</name>
    <dbReference type="NCBI Taxonomy" id="412755"/>
    <lineage>
        <taxon>unclassified sequences</taxon>
        <taxon>metagenomes</taxon>
        <taxon>ecological metagenomes</taxon>
    </lineage>
</organism>
<protein>
    <submittedName>
        <fullName evidence="1">Uncharacterized protein</fullName>
    </submittedName>
</protein>